<proteinExistence type="inferred from homology"/>
<dbReference type="PIRSF" id="PIRSF002741">
    <property type="entry name" value="MppA"/>
    <property type="match status" value="1"/>
</dbReference>
<dbReference type="InterPro" id="IPR039424">
    <property type="entry name" value="SBP_5"/>
</dbReference>
<dbReference type="PANTHER" id="PTHR30290">
    <property type="entry name" value="PERIPLASMIC BINDING COMPONENT OF ABC TRANSPORTER"/>
    <property type="match status" value="1"/>
</dbReference>
<accession>A0A1H5LBR2</accession>
<keyword evidence="2" id="KW-0813">Transport</keyword>
<dbReference type="GO" id="GO:0015833">
    <property type="term" value="P:peptide transport"/>
    <property type="evidence" value="ECO:0007669"/>
    <property type="project" value="TreeGrafter"/>
</dbReference>
<dbReference type="Gene3D" id="3.10.105.10">
    <property type="entry name" value="Dipeptide-binding Protein, Domain 3"/>
    <property type="match status" value="1"/>
</dbReference>
<keyword evidence="3 4" id="KW-0732">Signal</keyword>
<comment type="similarity">
    <text evidence="1">Belongs to the bacterial solute-binding protein 5 family.</text>
</comment>
<evidence type="ECO:0000256" key="2">
    <source>
        <dbReference type="ARBA" id="ARBA00022448"/>
    </source>
</evidence>
<gene>
    <name evidence="6" type="ORF">SAMN04488561_2515</name>
</gene>
<evidence type="ECO:0000256" key="4">
    <source>
        <dbReference type="SAM" id="SignalP"/>
    </source>
</evidence>
<dbReference type="Pfam" id="PF00496">
    <property type="entry name" value="SBP_bac_5"/>
    <property type="match status" value="1"/>
</dbReference>
<keyword evidence="7" id="KW-1185">Reference proteome</keyword>
<feature type="signal peptide" evidence="4">
    <location>
        <begin position="1"/>
        <end position="29"/>
    </location>
</feature>
<dbReference type="SUPFAM" id="SSF53850">
    <property type="entry name" value="Periplasmic binding protein-like II"/>
    <property type="match status" value="1"/>
</dbReference>
<evidence type="ECO:0000256" key="1">
    <source>
        <dbReference type="ARBA" id="ARBA00005695"/>
    </source>
</evidence>
<evidence type="ECO:0000256" key="3">
    <source>
        <dbReference type="ARBA" id="ARBA00022729"/>
    </source>
</evidence>
<evidence type="ECO:0000313" key="7">
    <source>
        <dbReference type="Proteomes" id="UP000181980"/>
    </source>
</evidence>
<reference evidence="7" key="1">
    <citation type="submission" date="2016-10" db="EMBL/GenBank/DDBJ databases">
        <authorList>
            <person name="Varghese N."/>
            <person name="Submissions S."/>
        </authorList>
    </citation>
    <scope>NUCLEOTIDE SEQUENCE [LARGE SCALE GENOMIC DNA]</scope>
    <source>
        <strain evidence="7">DSM 45237</strain>
    </source>
</reference>
<feature type="chain" id="PRO_5010285595" evidence="4">
    <location>
        <begin position="30"/>
        <end position="518"/>
    </location>
</feature>
<dbReference type="GO" id="GO:0042597">
    <property type="term" value="C:periplasmic space"/>
    <property type="evidence" value="ECO:0007669"/>
    <property type="project" value="UniProtKB-ARBA"/>
</dbReference>
<dbReference type="PANTHER" id="PTHR30290:SF9">
    <property type="entry name" value="OLIGOPEPTIDE-BINDING PROTEIN APPA"/>
    <property type="match status" value="1"/>
</dbReference>
<dbReference type="Gene3D" id="3.40.190.10">
    <property type="entry name" value="Periplasmic binding protein-like II"/>
    <property type="match status" value="1"/>
</dbReference>
<evidence type="ECO:0000313" key="6">
    <source>
        <dbReference type="EMBL" id="SEE74424.1"/>
    </source>
</evidence>
<dbReference type="InterPro" id="IPR030678">
    <property type="entry name" value="Peptide/Ni-bd"/>
</dbReference>
<dbReference type="STRING" id="561176.SAMN04488561_2515"/>
<dbReference type="PROSITE" id="PS51257">
    <property type="entry name" value="PROKAR_LIPOPROTEIN"/>
    <property type="match status" value="1"/>
</dbReference>
<evidence type="ECO:0000259" key="5">
    <source>
        <dbReference type="Pfam" id="PF00496"/>
    </source>
</evidence>
<dbReference type="RefSeq" id="WP_069115074.1">
    <property type="nucleotide sequence ID" value="NZ_FNUC01000003.1"/>
</dbReference>
<organism evidence="6 7">
    <name type="scientific">Jiangella alba</name>
    <dbReference type="NCBI Taxonomy" id="561176"/>
    <lineage>
        <taxon>Bacteria</taxon>
        <taxon>Bacillati</taxon>
        <taxon>Actinomycetota</taxon>
        <taxon>Actinomycetes</taxon>
        <taxon>Jiangellales</taxon>
        <taxon>Jiangellaceae</taxon>
        <taxon>Jiangella</taxon>
    </lineage>
</organism>
<protein>
    <submittedName>
        <fullName evidence="6">Peptide/nickel transport system substrate-binding protein</fullName>
    </submittedName>
</protein>
<sequence>MIHVARQARTVLAAATAVLALASCSAGEAAEPVSAGPTATPATGGTLHIAGEREALGLNPYTAIDNNSAHVFAQILETLFRTDENGEVVPWLVESSQANADFTTWTFRLHEGITFSDGTPMTADDVVYSIETVRQSEAWVSMFAEIETVEATSPSTVVVTTSAPSPALEASLSLPFAPVVPADLAGMTPEEFSQHPIGTGPFRLESWTSGQRITLVRNESYWVPGRPYLDSVVFEAVPSDSNRTQQLRGGDLDIIATPPRPQLEALDDGAATVVGEFAMAFPNYLLLNQESDAFADPRVREAVDRAIHRANILEAAGGGVGELGGAFLAPALNYHDESLEPVEHDPERAAELLDEAVADGADRDFTLSVAAGGTYANLTAQIIQENLEDAGFDVTIEQLDGATVLAEVGAGRYDATLFTMTSDIIDPLEVIGYYVDLNALWTGGETAEVAALLEEAKQAVDQQTRGDLYARIQQIVYDDRSLVVLGYQPWIWAWRADVVGYEVPMTGVPWLADTGFRE</sequence>
<dbReference type="GO" id="GO:1904680">
    <property type="term" value="F:peptide transmembrane transporter activity"/>
    <property type="evidence" value="ECO:0007669"/>
    <property type="project" value="TreeGrafter"/>
</dbReference>
<dbReference type="AlphaFoldDB" id="A0A1H5LBR2"/>
<dbReference type="OrthoDB" id="3225986at2"/>
<dbReference type="EMBL" id="FNUC01000003">
    <property type="protein sequence ID" value="SEE74424.1"/>
    <property type="molecule type" value="Genomic_DNA"/>
</dbReference>
<dbReference type="GO" id="GO:0043190">
    <property type="term" value="C:ATP-binding cassette (ABC) transporter complex"/>
    <property type="evidence" value="ECO:0007669"/>
    <property type="project" value="InterPro"/>
</dbReference>
<dbReference type="Proteomes" id="UP000181980">
    <property type="component" value="Unassembled WGS sequence"/>
</dbReference>
<name>A0A1H5LBR2_9ACTN</name>
<dbReference type="InterPro" id="IPR000914">
    <property type="entry name" value="SBP_5_dom"/>
</dbReference>
<dbReference type="CDD" id="cd00995">
    <property type="entry name" value="PBP2_NikA_DppA_OppA_like"/>
    <property type="match status" value="1"/>
</dbReference>
<feature type="domain" description="Solute-binding protein family 5" evidence="5">
    <location>
        <begin position="87"/>
        <end position="434"/>
    </location>
</feature>